<dbReference type="InterPro" id="IPR018159">
    <property type="entry name" value="Spectrin/alpha-actinin"/>
</dbReference>
<name>A0A8D2QCC7_ZONAL</name>
<evidence type="ECO:0000256" key="1">
    <source>
        <dbReference type="ARBA" id="ARBA00022737"/>
    </source>
</evidence>
<dbReference type="Pfam" id="PF00435">
    <property type="entry name" value="Spectrin"/>
    <property type="match status" value="1"/>
</dbReference>
<evidence type="ECO:0008006" key="5">
    <source>
        <dbReference type="Google" id="ProtNLM"/>
    </source>
</evidence>
<dbReference type="Ensembl" id="ENSZALT00000008165.1">
    <property type="protein sequence ID" value="ENSZALP00000005490.1"/>
    <property type="gene ID" value="ENSZALG00000005122.1"/>
</dbReference>
<protein>
    <recommendedName>
        <fullName evidence="5">Spectrin, beta, non-erythrocytic 4</fullName>
    </recommendedName>
</protein>
<organism evidence="3 4">
    <name type="scientific">Zonotrichia albicollis</name>
    <name type="common">White-throated sparrow</name>
    <name type="synonym">Fringilla albicollis</name>
    <dbReference type="NCBI Taxonomy" id="44394"/>
    <lineage>
        <taxon>Eukaryota</taxon>
        <taxon>Metazoa</taxon>
        <taxon>Chordata</taxon>
        <taxon>Craniata</taxon>
        <taxon>Vertebrata</taxon>
        <taxon>Euteleostomi</taxon>
        <taxon>Archelosauria</taxon>
        <taxon>Archosauria</taxon>
        <taxon>Dinosauria</taxon>
        <taxon>Saurischia</taxon>
        <taxon>Theropoda</taxon>
        <taxon>Coelurosauria</taxon>
        <taxon>Aves</taxon>
        <taxon>Neognathae</taxon>
        <taxon>Neoaves</taxon>
        <taxon>Telluraves</taxon>
        <taxon>Australaves</taxon>
        <taxon>Passeriformes</taxon>
        <taxon>Passerellidae</taxon>
        <taxon>Zonotrichia</taxon>
    </lineage>
</organism>
<accession>A0A8D2QCC7</accession>
<dbReference type="PANTHER" id="PTHR11915">
    <property type="entry name" value="SPECTRIN/FILAMIN RELATED CYTOSKELETAL PROTEIN"/>
    <property type="match status" value="1"/>
</dbReference>
<keyword evidence="4" id="KW-1185">Reference proteome</keyword>
<proteinExistence type="predicted"/>
<dbReference type="InterPro" id="IPR002017">
    <property type="entry name" value="Spectrin_repeat"/>
</dbReference>
<dbReference type="Proteomes" id="UP000694413">
    <property type="component" value="Unassembled WGS sequence"/>
</dbReference>
<keyword evidence="2" id="KW-0009">Actin-binding</keyword>
<evidence type="ECO:0000256" key="2">
    <source>
        <dbReference type="ARBA" id="ARBA00023203"/>
    </source>
</evidence>
<dbReference type="AlphaFoldDB" id="A0A8D2QCC7"/>
<sequence length="176" mass="20513">MERSGVVLMDHERISYQPCDPQIICNRVHHVQACLEELRALAAKRRKELEDSRHLWTFFQEMEEAEAWIREKEKILATRSCGRDLSSVLTLTTKHKTMLGELGNRRALLHQTMKKGEKILAKKPLGSAGIQEKMREVCLRWKKLEEITGLHQQRLEDALSFFQFSADTDDLVAWLQ</sequence>
<keyword evidence="1" id="KW-0677">Repeat</keyword>
<evidence type="ECO:0000313" key="3">
    <source>
        <dbReference type="Ensembl" id="ENSZALP00000005490.1"/>
    </source>
</evidence>
<dbReference type="Gene3D" id="1.20.58.60">
    <property type="match status" value="1"/>
</dbReference>
<reference evidence="3" key="1">
    <citation type="submission" date="2025-08" db="UniProtKB">
        <authorList>
            <consortium name="Ensembl"/>
        </authorList>
    </citation>
    <scope>IDENTIFICATION</scope>
</reference>
<dbReference type="GO" id="GO:0003779">
    <property type="term" value="F:actin binding"/>
    <property type="evidence" value="ECO:0007669"/>
    <property type="project" value="UniProtKB-KW"/>
</dbReference>
<dbReference type="CDD" id="cd00176">
    <property type="entry name" value="SPEC"/>
    <property type="match status" value="1"/>
</dbReference>
<evidence type="ECO:0000313" key="4">
    <source>
        <dbReference type="Proteomes" id="UP000694413"/>
    </source>
</evidence>
<dbReference type="SMART" id="SM00150">
    <property type="entry name" value="SPEC"/>
    <property type="match status" value="1"/>
</dbReference>
<dbReference type="SUPFAM" id="SSF46966">
    <property type="entry name" value="Spectrin repeat"/>
    <property type="match status" value="1"/>
</dbReference>
<reference evidence="3" key="2">
    <citation type="submission" date="2025-09" db="UniProtKB">
        <authorList>
            <consortium name="Ensembl"/>
        </authorList>
    </citation>
    <scope>IDENTIFICATION</scope>
</reference>